<gene>
    <name evidence="9" type="primary">hypB</name>
    <name evidence="9" type="ORF">M595_5371</name>
</gene>
<dbReference type="InterPro" id="IPR003495">
    <property type="entry name" value="CobW/HypB/UreG_nucleotide-bd"/>
</dbReference>
<dbReference type="PANTHER" id="PTHR30134:SF2">
    <property type="entry name" value="HYDROGENASE MATURATION FACTOR HYPB"/>
    <property type="match status" value="1"/>
</dbReference>
<dbReference type="PATRIC" id="fig|1348334.3.peg.5168"/>
<evidence type="ECO:0000256" key="6">
    <source>
        <dbReference type="ARBA" id="ARBA00022833"/>
    </source>
</evidence>
<feature type="domain" description="CobW/HypB/UreG nucleotide-binding" evidence="8">
    <location>
        <begin position="105"/>
        <end position="264"/>
    </location>
</feature>
<dbReference type="Gene3D" id="3.40.50.300">
    <property type="entry name" value="P-loop containing nucleotide triphosphate hydrolases"/>
    <property type="match status" value="1"/>
</dbReference>
<evidence type="ECO:0000256" key="1">
    <source>
        <dbReference type="ARBA" id="ARBA00006211"/>
    </source>
</evidence>
<dbReference type="AlphaFoldDB" id="U7QD74"/>
<comment type="caution">
    <text evidence="9">The sequence shown here is derived from an EMBL/GenBank/DDBJ whole genome shotgun (WGS) entry which is preliminary data.</text>
</comment>
<dbReference type="PANTHER" id="PTHR30134">
    <property type="entry name" value="HYDROGENASE PROTEIN ASSEMBLY PROTEIN, NICKEL CHAPERONE"/>
    <property type="match status" value="1"/>
</dbReference>
<keyword evidence="7" id="KW-0342">GTP-binding</keyword>
<dbReference type="InterPro" id="IPR027417">
    <property type="entry name" value="P-loop_NTPase"/>
</dbReference>
<evidence type="ECO:0000256" key="3">
    <source>
        <dbReference type="ARBA" id="ARBA00022723"/>
    </source>
</evidence>
<keyword evidence="6" id="KW-0862">Zinc</keyword>
<dbReference type="GO" id="GO:0051604">
    <property type="term" value="P:protein maturation"/>
    <property type="evidence" value="ECO:0007669"/>
    <property type="project" value="InterPro"/>
</dbReference>
<dbReference type="NCBIfam" id="TIGR00073">
    <property type="entry name" value="hypB"/>
    <property type="match status" value="1"/>
</dbReference>
<dbReference type="GO" id="GO:0016151">
    <property type="term" value="F:nickel cation binding"/>
    <property type="evidence" value="ECO:0007669"/>
    <property type="project" value="InterPro"/>
</dbReference>
<evidence type="ECO:0000313" key="10">
    <source>
        <dbReference type="Proteomes" id="UP000017127"/>
    </source>
</evidence>
<keyword evidence="5" id="KW-0378">Hydrolase</keyword>
<evidence type="ECO:0000259" key="8">
    <source>
        <dbReference type="Pfam" id="PF02492"/>
    </source>
</evidence>
<dbReference type="RefSeq" id="WP_023069061.1">
    <property type="nucleotide sequence ID" value="NZ_AUZM01000085.1"/>
</dbReference>
<evidence type="ECO:0000256" key="7">
    <source>
        <dbReference type="ARBA" id="ARBA00023134"/>
    </source>
</evidence>
<dbReference type="OrthoDB" id="9802035at2"/>
<name>U7QD74_9CYAN</name>
<reference evidence="9 10" key="1">
    <citation type="journal article" date="2013" name="Front. Microbiol.">
        <title>Comparative genomic analyses of the cyanobacterium, Lyngbya aestuarii BL J, a powerful hydrogen producer.</title>
        <authorList>
            <person name="Kothari A."/>
            <person name="Vaughn M."/>
            <person name="Garcia-Pichel F."/>
        </authorList>
    </citation>
    <scope>NUCLEOTIDE SEQUENCE [LARGE SCALE GENOMIC DNA]</scope>
    <source>
        <strain evidence="9 10">BL J</strain>
    </source>
</reference>
<proteinExistence type="inferred from homology"/>
<keyword evidence="2" id="KW-0533">Nickel</keyword>
<protein>
    <submittedName>
        <fullName evidence="9">Hydrogenase accessory protein HypB</fullName>
    </submittedName>
</protein>
<evidence type="ECO:0000256" key="5">
    <source>
        <dbReference type="ARBA" id="ARBA00022801"/>
    </source>
</evidence>
<dbReference type="Pfam" id="PF02492">
    <property type="entry name" value="cobW"/>
    <property type="match status" value="1"/>
</dbReference>
<dbReference type="GO" id="GO:0008270">
    <property type="term" value="F:zinc ion binding"/>
    <property type="evidence" value="ECO:0007669"/>
    <property type="project" value="TreeGrafter"/>
</dbReference>
<dbReference type="Proteomes" id="UP000017127">
    <property type="component" value="Unassembled WGS sequence"/>
</dbReference>
<dbReference type="EMBL" id="AUZM01000085">
    <property type="protein sequence ID" value="ERT04671.1"/>
    <property type="molecule type" value="Genomic_DNA"/>
</dbReference>
<dbReference type="SUPFAM" id="SSF52540">
    <property type="entry name" value="P-loop containing nucleoside triphosphate hydrolases"/>
    <property type="match status" value="1"/>
</dbReference>
<keyword evidence="4" id="KW-0547">Nucleotide-binding</keyword>
<dbReference type="CDD" id="cd05390">
    <property type="entry name" value="HypB"/>
    <property type="match status" value="1"/>
</dbReference>
<dbReference type="GO" id="GO:0003924">
    <property type="term" value="F:GTPase activity"/>
    <property type="evidence" value="ECO:0007669"/>
    <property type="project" value="InterPro"/>
</dbReference>
<keyword evidence="3" id="KW-0479">Metal-binding</keyword>
<dbReference type="InterPro" id="IPR004392">
    <property type="entry name" value="Hyd_mat_HypB"/>
</dbReference>
<accession>U7QD74</accession>
<dbReference type="GO" id="GO:0005525">
    <property type="term" value="F:GTP binding"/>
    <property type="evidence" value="ECO:0007669"/>
    <property type="project" value="UniProtKB-KW"/>
</dbReference>
<organism evidence="9 10">
    <name type="scientific">Lyngbya aestuarii BL J</name>
    <dbReference type="NCBI Taxonomy" id="1348334"/>
    <lineage>
        <taxon>Bacteria</taxon>
        <taxon>Bacillati</taxon>
        <taxon>Cyanobacteriota</taxon>
        <taxon>Cyanophyceae</taxon>
        <taxon>Oscillatoriophycideae</taxon>
        <taxon>Oscillatoriales</taxon>
        <taxon>Microcoleaceae</taxon>
        <taxon>Lyngbya</taxon>
    </lineage>
</organism>
<evidence type="ECO:0000313" key="9">
    <source>
        <dbReference type="EMBL" id="ERT04671.1"/>
    </source>
</evidence>
<evidence type="ECO:0000256" key="2">
    <source>
        <dbReference type="ARBA" id="ARBA00022596"/>
    </source>
</evidence>
<keyword evidence="10" id="KW-1185">Reference proteome</keyword>
<evidence type="ECO:0000256" key="4">
    <source>
        <dbReference type="ARBA" id="ARBA00022741"/>
    </source>
</evidence>
<comment type="similarity">
    <text evidence="1">Belongs to the SIMIBI class G3E GTPase family. HypB/HupM subfamily.</text>
</comment>
<sequence>MCVTCGCSDDSETTITNPQTGEKIEMKTQNHQPHSHTHTLADGTVVTHSHQHTSTVPKTETKGSEIHAKIHGNTIELEQAILGKNNLIAAQNRGWFKGRNILALNLVSSPGSGKTTLLTRTINDLKSKLTFSVIEGDQETVNDAEKIRSTGCNVVQINTGTGCHLEAAMVERGCEELNPPLNSIVMIENVGNLVCPALFDLGEQAKVAILSVTEGEDKPIKYPHMFRASQVMILTKIDLLPYVQFDVQRCLDYARQVNPKMQIFQVSASTGEGLETWYNWLESQSQQL</sequence>